<dbReference type="SUPFAM" id="SSF49503">
    <property type="entry name" value="Cupredoxins"/>
    <property type="match status" value="1"/>
</dbReference>
<dbReference type="InterPro" id="IPR039391">
    <property type="entry name" value="Phytocyanin-like"/>
</dbReference>
<evidence type="ECO:0000313" key="7">
    <source>
        <dbReference type="EMBL" id="GFP90512.1"/>
    </source>
</evidence>
<evidence type="ECO:0000259" key="6">
    <source>
        <dbReference type="PROSITE" id="PS51485"/>
    </source>
</evidence>
<evidence type="ECO:0000256" key="1">
    <source>
        <dbReference type="ARBA" id="ARBA00022723"/>
    </source>
</evidence>
<dbReference type="PROSITE" id="PS51485">
    <property type="entry name" value="PHYTOCYANIN"/>
    <property type="match status" value="1"/>
</dbReference>
<dbReference type="Gene3D" id="2.60.40.420">
    <property type="entry name" value="Cupredoxins - blue copper proteins"/>
    <property type="match status" value="1"/>
</dbReference>
<evidence type="ECO:0000256" key="3">
    <source>
        <dbReference type="ARBA" id="ARBA00023180"/>
    </source>
</evidence>
<keyword evidence="8" id="KW-1185">Reference proteome</keyword>
<reference evidence="7" key="1">
    <citation type="submission" date="2020-07" db="EMBL/GenBank/DDBJ databases">
        <title>Ethylene signaling mediates host invasion by parasitic plants.</title>
        <authorList>
            <person name="Yoshida S."/>
        </authorList>
    </citation>
    <scope>NUCLEOTIDE SEQUENCE</scope>
    <source>
        <strain evidence="7">Okayama</strain>
    </source>
</reference>
<feature type="domain" description="Phytocyanin" evidence="6">
    <location>
        <begin position="20"/>
        <end position="118"/>
    </location>
</feature>
<dbReference type="InterPro" id="IPR003245">
    <property type="entry name" value="Phytocyanin_dom"/>
</dbReference>
<protein>
    <submittedName>
        <fullName evidence="7">Uclacyanin-3</fullName>
    </submittedName>
</protein>
<feature type="chain" id="PRO_5032920123" evidence="5">
    <location>
        <begin position="20"/>
        <end position="196"/>
    </location>
</feature>
<dbReference type="PANTHER" id="PTHR33021:SF350">
    <property type="entry name" value="UCLACYANIN-2"/>
    <property type="match status" value="1"/>
</dbReference>
<keyword evidence="2" id="KW-0186">Copper</keyword>
<evidence type="ECO:0000256" key="5">
    <source>
        <dbReference type="SAM" id="SignalP"/>
    </source>
</evidence>
<dbReference type="FunFam" id="2.60.40.420:FF:000003">
    <property type="entry name" value="Blue copper"/>
    <property type="match status" value="1"/>
</dbReference>
<dbReference type="Pfam" id="PF02298">
    <property type="entry name" value="Cu_bind_like"/>
    <property type="match status" value="1"/>
</dbReference>
<dbReference type="Proteomes" id="UP000653305">
    <property type="component" value="Unassembled WGS sequence"/>
</dbReference>
<dbReference type="PROSITE" id="PS00196">
    <property type="entry name" value="COPPER_BLUE"/>
    <property type="match status" value="1"/>
</dbReference>
<feature type="signal peptide" evidence="5">
    <location>
        <begin position="1"/>
        <end position="19"/>
    </location>
</feature>
<name>A0A830BX08_9LAMI</name>
<keyword evidence="3" id="KW-0325">Glycoprotein</keyword>
<sequence>MAKAIVFIVLLLISPAAHARRYDVGDKNGWTTNVDYTAWASDKNFTTGDTLVFTYGASHAVDVVLEDDYTNCTTRNVTSTLSPSPTTITLNAAGPWYFLCPTPGHCNFGQKLAINVTAGSTPPSSSPPPAGSSVPSTPADTPPAGGSVPSTPADTPPGMPPSTGAPTPPSTAANLDGGNSLMVGLMSLVLMAVVFV</sequence>
<dbReference type="CDD" id="cd04216">
    <property type="entry name" value="Phytocyanin"/>
    <property type="match status" value="1"/>
</dbReference>
<keyword evidence="5" id="KW-0732">Signal</keyword>
<evidence type="ECO:0000256" key="2">
    <source>
        <dbReference type="ARBA" id="ARBA00023008"/>
    </source>
</evidence>
<dbReference type="GO" id="GO:0046872">
    <property type="term" value="F:metal ion binding"/>
    <property type="evidence" value="ECO:0007669"/>
    <property type="project" value="UniProtKB-KW"/>
</dbReference>
<dbReference type="AlphaFoldDB" id="A0A830BX08"/>
<keyword evidence="1" id="KW-0479">Metal-binding</keyword>
<evidence type="ECO:0000313" key="8">
    <source>
        <dbReference type="Proteomes" id="UP000653305"/>
    </source>
</evidence>
<proteinExistence type="predicted"/>
<dbReference type="GO" id="GO:0005886">
    <property type="term" value="C:plasma membrane"/>
    <property type="evidence" value="ECO:0007669"/>
    <property type="project" value="TreeGrafter"/>
</dbReference>
<accession>A0A830BX08</accession>
<organism evidence="7 8">
    <name type="scientific">Phtheirospermum japonicum</name>
    <dbReference type="NCBI Taxonomy" id="374723"/>
    <lineage>
        <taxon>Eukaryota</taxon>
        <taxon>Viridiplantae</taxon>
        <taxon>Streptophyta</taxon>
        <taxon>Embryophyta</taxon>
        <taxon>Tracheophyta</taxon>
        <taxon>Spermatophyta</taxon>
        <taxon>Magnoliopsida</taxon>
        <taxon>eudicotyledons</taxon>
        <taxon>Gunneridae</taxon>
        <taxon>Pentapetalae</taxon>
        <taxon>asterids</taxon>
        <taxon>lamiids</taxon>
        <taxon>Lamiales</taxon>
        <taxon>Orobanchaceae</taxon>
        <taxon>Orobanchaceae incertae sedis</taxon>
        <taxon>Phtheirospermum</taxon>
    </lineage>
</organism>
<dbReference type="EMBL" id="BMAC01000219">
    <property type="protein sequence ID" value="GFP90512.1"/>
    <property type="molecule type" value="Genomic_DNA"/>
</dbReference>
<evidence type="ECO:0000256" key="4">
    <source>
        <dbReference type="SAM" id="MobiDB-lite"/>
    </source>
</evidence>
<feature type="region of interest" description="Disordered" evidence="4">
    <location>
        <begin position="118"/>
        <end position="173"/>
    </location>
</feature>
<dbReference type="GO" id="GO:0009055">
    <property type="term" value="F:electron transfer activity"/>
    <property type="evidence" value="ECO:0007669"/>
    <property type="project" value="InterPro"/>
</dbReference>
<dbReference type="PANTHER" id="PTHR33021">
    <property type="entry name" value="BLUE COPPER PROTEIN"/>
    <property type="match status" value="1"/>
</dbReference>
<dbReference type="InterPro" id="IPR028871">
    <property type="entry name" value="BlueCu_1_BS"/>
</dbReference>
<feature type="compositionally biased region" description="Low complexity" evidence="4">
    <location>
        <begin position="161"/>
        <end position="173"/>
    </location>
</feature>
<comment type="caution">
    <text evidence="7">The sequence shown here is derived from an EMBL/GenBank/DDBJ whole genome shotgun (WGS) entry which is preliminary data.</text>
</comment>
<gene>
    <name evidence="7" type="ORF">PHJA_001195100</name>
</gene>
<dbReference type="OrthoDB" id="686200at2759"/>
<dbReference type="InterPro" id="IPR008972">
    <property type="entry name" value="Cupredoxin"/>
</dbReference>